<gene>
    <name evidence="2" type="ORF">OL497_30590</name>
</gene>
<evidence type="ECO:0000313" key="2">
    <source>
        <dbReference type="EMBL" id="MCW3488282.1"/>
    </source>
</evidence>
<dbReference type="EMBL" id="JAPDNS010000002">
    <property type="protein sequence ID" value="MCW3488282.1"/>
    <property type="molecule type" value="Genomic_DNA"/>
</dbReference>
<organism evidence="2 3">
    <name type="scientific">Chitinophaga nivalis</name>
    <dbReference type="NCBI Taxonomy" id="2991709"/>
    <lineage>
        <taxon>Bacteria</taxon>
        <taxon>Pseudomonadati</taxon>
        <taxon>Bacteroidota</taxon>
        <taxon>Chitinophagia</taxon>
        <taxon>Chitinophagales</taxon>
        <taxon>Chitinophagaceae</taxon>
        <taxon>Chitinophaga</taxon>
    </lineage>
</organism>
<comment type="caution">
    <text evidence="2">The sequence shown here is derived from an EMBL/GenBank/DDBJ whole genome shotgun (WGS) entry which is preliminary data.</text>
</comment>
<proteinExistence type="predicted"/>
<reference evidence="2 3" key="1">
    <citation type="submission" date="2022-10" db="EMBL/GenBank/DDBJ databases">
        <title>Chitinophaga nivalis PC15 sp. nov., isolated from Pyeongchang county, South Korea.</title>
        <authorList>
            <person name="Trinh H.N."/>
        </authorList>
    </citation>
    <scope>NUCLEOTIDE SEQUENCE [LARGE SCALE GENOMIC DNA]</scope>
    <source>
        <strain evidence="2 3">PC14</strain>
    </source>
</reference>
<sequence length="101" mass="11061">MKTPIQVGKFLFAAAVGVMISLAGQHSFAQGIDSTLKKIGNKTASVAVKGASAVTDKIYKDKEGPNGETVYIDKKDRKFIVNEKGKKVYLKHNQIHDKKKN</sequence>
<evidence type="ECO:0008006" key="4">
    <source>
        <dbReference type="Google" id="ProtNLM"/>
    </source>
</evidence>
<evidence type="ECO:0000256" key="1">
    <source>
        <dbReference type="SAM" id="SignalP"/>
    </source>
</evidence>
<protein>
    <recommendedName>
        <fullName evidence="4">DUF2845 domain-containing protein</fullName>
    </recommendedName>
</protein>
<keyword evidence="1" id="KW-0732">Signal</keyword>
<name>A0ABT3IWB3_9BACT</name>
<dbReference type="Proteomes" id="UP001207742">
    <property type="component" value="Unassembled WGS sequence"/>
</dbReference>
<feature type="signal peptide" evidence="1">
    <location>
        <begin position="1"/>
        <end position="29"/>
    </location>
</feature>
<feature type="chain" id="PRO_5045917062" description="DUF2845 domain-containing protein" evidence="1">
    <location>
        <begin position="30"/>
        <end position="101"/>
    </location>
</feature>
<keyword evidence="3" id="KW-1185">Reference proteome</keyword>
<dbReference type="RefSeq" id="WP_264735084.1">
    <property type="nucleotide sequence ID" value="NZ_JAPDNR010000001.1"/>
</dbReference>
<accession>A0ABT3IWB3</accession>
<evidence type="ECO:0000313" key="3">
    <source>
        <dbReference type="Proteomes" id="UP001207742"/>
    </source>
</evidence>